<gene>
    <name evidence="2" type="ORF">N4264_25005</name>
</gene>
<keyword evidence="3" id="KW-1185">Reference proteome</keyword>
<dbReference type="RefSeq" id="WP_261694916.1">
    <property type="nucleotide sequence ID" value="NZ_CP104694.1"/>
</dbReference>
<feature type="transmembrane region" description="Helical" evidence="1">
    <location>
        <begin position="45"/>
        <end position="67"/>
    </location>
</feature>
<sequence length="129" mass="14119">MADNDVSGSADRLAASQLAEQAARSSRQAIAEHGILNPWYAKPGYVRVAVLLVVLSLLLLMVMELALGGSARWGYAEGGLYFVGQKMGGHAREVSYWAWLASWAAEYLVGASMLFAVLARILYRLHRHI</sequence>
<dbReference type="Proteomes" id="UP001064632">
    <property type="component" value="Chromosome"/>
</dbReference>
<evidence type="ECO:0000313" key="2">
    <source>
        <dbReference type="EMBL" id="UXI67947.1"/>
    </source>
</evidence>
<keyword evidence="1" id="KW-1133">Transmembrane helix</keyword>
<dbReference type="EMBL" id="CP104694">
    <property type="protein sequence ID" value="UXI67947.1"/>
    <property type="molecule type" value="Genomic_DNA"/>
</dbReference>
<evidence type="ECO:0000313" key="3">
    <source>
        <dbReference type="Proteomes" id="UP001064632"/>
    </source>
</evidence>
<keyword evidence="1" id="KW-0812">Transmembrane</keyword>
<proteinExistence type="predicted"/>
<protein>
    <submittedName>
        <fullName evidence="2">Uncharacterized protein</fullName>
    </submittedName>
</protein>
<name>A0ABY6BJD8_9GAMM</name>
<keyword evidence="1" id="KW-0472">Membrane</keyword>
<accession>A0ABY6BJD8</accession>
<evidence type="ECO:0000256" key="1">
    <source>
        <dbReference type="SAM" id="Phobius"/>
    </source>
</evidence>
<organism evidence="2 3">
    <name type="scientific">Tahibacter amnicola</name>
    <dbReference type="NCBI Taxonomy" id="2976241"/>
    <lineage>
        <taxon>Bacteria</taxon>
        <taxon>Pseudomonadati</taxon>
        <taxon>Pseudomonadota</taxon>
        <taxon>Gammaproteobacteria</taxon>
        <taxon>Lysobacterales</taxon>
        <taxon>Rhodanobacteraceae</taxon>
        <taxon>Tahibacter</taxon>
    </lineage>
</organism>
<reference evidence="2" key="1">
    <citation type="submission" date="2022-09" db="EMBL/GenBank/DDBJ databases">
        <title>Tahibacter sp. nov., isolated from a fresh water.</title>
        <authorList>
            <person name="Baek J.H."/>
            <person name="Lee J.K."/>
            <person name="Kim J.M."/>
            <person name="Jeon C.O."/>
        </authorList>
    </citation>
    <scope>NUCLEOTIDE SEQUENCE</scope>
    <source>
        <strain evidence="2">W38</strain>
    </source>
</reference>
<feature type="transmembrane region" description="Helical" evidence="1">
    <location>
        <begin position="96"/>
        <end position="123"/>
    </location>
</feature>